<proteinExistence type="predicted"/>
<dbReference type="Proteomes" id="UP000263012">
    <property type="component" value="Chromosome"/>
</dbReference>
<dbReference type="EMBL" id="CP025066">
    <property type="protein sequence ID" value="AUX10542.1"/>
    <property type="molecule type" value="Genomic_DNA"/>
</dbReference>
<dbReference type="AlphaFoldDB" id="A0A343TN70"/>
<reference evidence="2" key="1">
    <citation type="submission" date="2017-11" db="EMBL/GenBank/DDBJ databases">
        <title>Phenotypic and genomic properties of facultatively anaerobic sulfur-reducing natronoarchaea from hypersaline soda lakes.</title>
        <authorList>
            <person name="Sorokin D.Y."/>
            <person name="Kublanov I.V."/>
            <person name="Roman P."/>
            <person name="Sinninghe Damste J.S."/>
            <person name="Golyshin P.N."/>
            <person name="Rojo D."/>
            <person name="Ciordia S."/>
            <person name="Mena M.D.C."/>
            <person name="Ferrer M."/>
            <person name="Messina E."/>
            <person name="Smedile F."/>
            <person name="La Spada G."/>
            <person name="La Cono V."/>
            <person name="Yakimov M.M."/>
        </authorList>
    </citation>
    <scope>NUCLEOTIDE SEQUENCE [LARGE SCALE GENOMIC DNA]</scope>
    <source>
        <strain evidence="2">AArc-Sl</strain>
    </source>
</reference>
<protein>
    <submittedName>
        <fullName evidence="1">Uncharacterized protein</fullName>
    </submittedName>
</protein>
<evidence type="ECO:0000313" key="2">
    <source>
        <dbReference type="Proteomes" id="UP000263012"/>
    </source>
</evidence>
<dbReference type="KEGG" id="hdf:AArcSl_2931"/>
<gene>
    <name evidence="1" type="ORF">AArcSl_2931</name>
</gene>
<name>A0A343TN70_9EURY</name>
<sequence>MTLDDGTIDRIIDKVEFVADATRLLARKQSLEPEKGDRSFSEVIREYLEDRRQLADVTGAGVLDREIHDEVIADIEALSRAALSPPDDETL</sequence>
<organism evidence="1 2">
    <name type="scientific">Halalkaliarchaeum desulfuricum</name>
    <dbReference type="NCBI Taxonomy" id="2055893"/>
    <lineage>
        <taxon>Archaea</taxon>
        <taxon>Methanobacteriati</taxon>
        <taxon>Methanobacteriota</taxon>
        <taxon>Stenosarchaea group</taxon>
        <taxon>Halobacteria</taxon>
        <taxon>Halobacteriales</taxon>
        <taxon>Haloferacaceae</taxon>
        <taxon>Halalkaliarchaeum</taxon>
    </lineage>
</organism>
<keyword evidence="2" id="KW-1185">Reference proteome</keyword>
<evidence type="ECO:0000313" key="1">
    <source>
        <dbReference type="EMBL" id="AUX10542.1"/>
    </source>
</evidence>
<accession>A0A343TN70</accession>